<dbReference type="EMBL" id="NBCO01000058">
    <property type="protein sequence ID" value="ORC83752.1"/>
    <property type="molecule type" value="Genomic_DNA"/>
</dbReference>
<feature type="compositionally biased region" description="Polar residues" evidence="1">
    <location>
        <begin position="184"/>
        <end position="194"/>
    </location>
</feature>
<dbReference type="RefSeq" id="XP_028877818.1">
    <property type="nucleotide sequence ID" value="XM_029030884.1"/>
</dbReference>
<dbReference type="PROSITE" id="PS51257">
    <property type="entry name" value="PROKAR_LIPOPROTEIN"/>
    <property type="match status" value="1"/>
</dbReference>
<gene>
    <name evidence="3" type="ORF">TM35_000581150</name>
</gene>
<reference evidence="3 4" key="1">
    <citation type="submission" date="2017-03" db="EMBL/GenBank/DDBJ databases">
        <title>An alternative strategy for trypanosome survival in the mammalian bloodstream revealed through genome and transcriptome analysis of the ubiquitous bovine parasite Trypanosoma (Megatrypanum) theileri.</title>
        <authorList>
            <person name="Kelly S."/>
            <person name="Ivens A."/>
            <person name="Mott A."/>
            <person name="O'Neill E."/>
            <person name="Emms D."/>
            <person name="Macleod O."/>
            <person name="Voorheis P."/>
            <person name="Matthews J."/>
            <person name="Matthews K."/>
            <person name="Carrington M."/>
        </authorList>
    </citation>
    <scope>NUCLEOTIDE SEQUENCE [LARGE SCALE GENOMIC DNA]</scope>
    <source>
        <strain evidence="3">Edinburgh</strain>
    </source>
</reference>
<feature type="compositionally biased region" description="Basic and acidic residues" evidence="1">
    <location>
        <begin position="145"/>
        <end position="182"/>
    </location>
</feature>
<feature type="signal peptide" evidence="2">
    <location>
        <begin position="1"/>
        <end position="24"/>
    </location>
</feature>
<name>A0A1X0NG88_9TRYP</name>
<dbReference type="VEuPathDB" id="TriTrypDB:TM35_000581150"/>
<dbReference type="AlphaFoldDB" id="A0A1X0NG88"/>
<protein>
    <recommendedName>
        <fullName evidence="5">Mucin-associated surface protein (MASP)</fullName>
    </recommendedName>
</protein>
<proteinExistence type="predicted"/>
<dbReference type="GeneID" id="39990664"/>
<dbReference type="Proteomes" id="UP000192257">
    <property type="component" value="Unassembled WGS sequence"/>
</dbReference>
<accession>A0A1X0NG88</accession>
<feature type="region of interest" description="Disordered" evidence="1">
    <location>
        <begin position="32"/>
        <end position="194"/>
    </location>
</feature>
<evidence type="ECO:0000256" key="2">
    <source>
        <dbReference type="SAM" id="SignalP"/>
    </source>
</evidence>
<keyword evidence="2" id="KW-0732">Signal</keyword>
<sequence>MMLYRTLFSLALLLSIACVGVAIGENPVPGGDIQHPLGQKGEAGPQGPPGSVGPSGDRGSTDESLPDSASSACSPATTGGETSEVDGRTCDSHTVSTTVPSGGGHGSSSGGGSGGQGARQQVQDTLVGRTDENRAGSGTAEDLVDPEKNNKAQPDSKEQSKQLKEADKAAESPSVGDKRDAENTDSQTDARVTT</sequence>
<evidence type="ECO:0008006" key="5">
    <source>
        <dbReference type="Google" id="ProtNLM"/>
    </source>
</evidence>
<feature type="non-terminal residue" evidence="3">
    <location>
        <position position="194"/>
    </location>
</feature>
<evidence type="ECO:0000313" key="4">
    <source>
        <dbReference type="Proteomes" id="UP000192257"/>
    </source>
</evidence>
<feature type="compositionally biased region" description="Polar residues" evidence="1">
    <location>
        <begin position="67"/>
        <end position="81"/>
    </location>
</feature>
<keyword evidence="4" id="KW-1185">Reference proteome</keyword>
<feature type="compositionally biased region" description="Gly residues" evidence="1">
    <location>
        <begin position="101"/>
        <end position="117"/>
    </location>
</feature>
<organism evidence="3 4">
    <name type="scientific">Trypanosoma theileri</name>
    <dbReference type="NCBI Taxonomy" id="67003"/>
    <lineage>
        <taxon>Eukaryota</taxon>
        <taxon>Discoba</taxon>
        <taxon>Euglenozoa</taxon>
        <taxon>Kinetoplastea</taxon>
        <taxon>Metakinetoplastina</taxon>
        <taxon>Trypanosomatida</taxon>
        <taxon>Trypanosomatidae</taxon>
        <taxon>Trypanosoma</taxon>
    </lineage>
</organism>
<feature type="chain" id="PRO_5012439452" description="Mucin-associated surface protein (MASP)" evidence="2">
    <location>
        <begin position="25"/>
        <end position="194"/>
    </location>
</feature>
<comment type="caution">
    <text evidence="3">The sequence shown here is derived from an EMBL/GenBank/DDBJ whole genome shotgun (WGS) entry which is preliminary data.</text>
</comment>
<evidence type="ECO:0000313" key="3">
    <source>
        <dbReference type="EMBL" id="ORC83752.1"/>
    </source>
</evidence>
<evidence type="ECO:0000256" key="1">
    <source>
        <dbReference type="SAM" id="MobiDB-lite"/>
    </source>
</evidence>